<dbReference type="Gene3D" id="2.70.50.50">
    <property type="entry name" value="chitin-binding protein cbp21"/>
    <property type="match status" value="1"/>
</dbReference>
<evidence type="ECO:0000256" key="3">
    <source>
        <dbReference type="SAM" id="Phobius"/>
    </source>
</evidence>
<dbReference type="CDD" id="cd21177">
    <property type="entry name" value="LPMO_AA10"/>
    <property type="match status" value="1"/>
</dbReference>
<evidence type="ECO:0000259" key="5">
    <source>
        <dbReference type="Pfam" id="PF03067"/>
    </source>
</evidence>
<evidence type="ECO:0000313" key="6">
    <source>
        <dbReference type="EMBL" id="MFC4607515.1"/>
    </source>
</evidence>
<name>A0ABV9FZM1_9ACTN</name>
<feature type="region of interest" description="Disordered" evidence="2">
    <location>
        <begin position="207"/>
        <end position="228"/>
    </location>
</feature>
<proteinExistence type="predicted"/>
<accession>A0ABV9FZM1</accession>
<keyword evidence="1 4" id="KW-0732">Signal</keyword>
<dbReference type="InterPro" id="IPR051024">
    <property type="entry name" value="GlcNAc_Chitin_IntDeg"/>
</dbReference>
<organism evidence="6 7">
    <name type="scientific">Streptomyces maoxianensis</name>
    <dbReference type="NCBI Taxonomy" id="1459942"/>
    <lineage>
        <taxon>Bacteria</taxon>
        <taxon>Bacillati</taxon>
        <taxon>Actinomycetota</taxon>
        <taxon>Actinomycetes</taxon>
        <taxon>Kitasatosporales</taxon>
        <taxon>Streptomycetaceae</taxon>
        <taxon>Streptomyces</taxon>
    </lineage>
</organism>
<keyword evidence="7" id="KW-1185">Reference proteome</keyword>
<sequence length="261" mass="27294">MTALRIAAAAAAAVALTVAGTAHAHGAPTDPVSRVVACGPEGVQRESAVCRAAVAANGGVAFDEWDNVRVADVRGRDREFIPDGELCSAGLDAYKGLDLAREDWPATTLTAGARFTLTYLSTIPQEGTFQLYLTKAGYDPTVPLKWDDLAPEPVGAATDPRLVDGAYRIPGRLPAGLTGSHVLYTVWRNSSTADTYYSCSDLVLTGETAQPQPGGEPPERQAPASAERDADKQAIFLGGVAALLGLLAVAASALVRRRGHR</sequence>
<dbReference type="InterPro" id="IPR004302">
    <property type="entry name" value="Cellulose/chitin-bd_N"/>
</dbReference>
<keyword evidence="3" id="KW-1133">Transmembrane helix</keyword>
<protein>
    <submittedName>
        <fullName evidence="6">Lytic polysaccharide monooxygenase</fullName>
    </submittedName>
</protein>
<dbReference type="PANTHER" id="PTHR34823">
    <property type="entry name" value="GLCNAC-BINDING PROTEIN A"/>
    <property type="match status" value="1"/>
</dbReference>
<feature type="domain" description="Chitin-binding type-4" evidence="5">
    <location>
        <begin position="25"/>
        <end position="202"/>
    </location>
</feature>
<dbReference type="GO" id="GO:0004497">
    <property type="term" value="F:monooxygenase activity"/>
    <property type="evidence" value="ECO:0007669"/>
    <property type="project" value="UniProtKB-KW"/>
</dbReference>
<dbReference type="EMBL" id="JBHSFE010000007">
    <property type="protein sequence ID" value="MFC4607515.1"/>
    <property type="molecule type" value="Genomic_DNA"/>
</dbReference>
<keyword evidence="3" id="KW-0472">Membrane</keyword>
<gene>
    <name evidence="6" type="ORF">ACFO9E_06760</name>
</gene>
<keyword evidence="3" id="KW-0812">Transmembrane</keyword>
<evidence type="ECO:0000256" key="2">
    <source>
        <dbReference type="SAM" id="MobiDB-lite"/>
    </source>
</evidence>
<dbReference type="SUPFAM" id="SSF81296">
    <property type="entry name" value="E set domains"/>
    <property type="match status" value="1"/>
</dbReference>
<reference evidence="7" key="1">
    <citation type="journal article" date="2019" name="Int. J. Syst. Evol. Microbiol.">
        <title>The Global Catalogue of Microorganisms (GCM) 10K type strain sequencing project: providing services to taxonomists for standard genome sequencing and annotation.</title>
        <authorList>
            <consortium name="The Broad Institute Genomics Platform"/>
            <consortium name="The Broad Institute Genome Sequencing Center for Infectious Disease"/>
            <person name="Wu L."/>
            <person name="Ma J."/>
        </authorList>
    </citation>
    <scope>NUCLEOTIDE SEQUENCE [LARGE SCALE GENOMIC DNA]</scope>
    <source>
        <strain evidence="7">CGMCC 4.7139</strain>
    </source>
</reference>
<feature type="transmembrane region" description="Helical" evidence="3">
    <location>
        <begin position="234"/>
        <end position="255"/>
    </location>
</feature>
<feature type="chain" id="PRO_5045259464" evidence="4">
    <location>
        <begin position="25"/>
        <end position="261"/>
    </location>
</feature>
<evidence type="ECO:0000256" key="1">
    <source>
        <dbReference type="ARBA" id="ARBA00022729"/>
    </source>
</evidence>
<evidence type="ECO:0000313" key="7">
    <source>
        <dbReference type="Proteomes" id="UP001595993"/>
    </source>
</evidence>
<keyword evidence="6" id="KW-0560">Oxidoreductase</keyword>
<feature type="signal peptide" evidence="4">
    <location>
        <begin position="1"/>
        <end position="24"/>
    </location>
</feature>
<dbReference type="PANTHER" id="PTHR34823:SF1">
    <property type="entry name" value="CHITIN-BINDING TYPE-4 DOMAIN-CONTAINING PROTEIN"/>
    <property type="match status" value="1"/>
</dbReference>
<dbReference type="InterPro" id="IPR014756">
    <property type="entry name" value="Ig_E-set"/>
</dbReference>
<dbReference type="Pfam" id="PF03067">
    <property type="entry name" value="LPMO_10"/>
    <property type="match status" value="1"/>
</dbReference>
<dbReference type="RefSeq" id="WP_381192526.1">
    <property type="nucleotide sequence ID" value="NZ_JBHSFE010000007.1"/>
</dbReference>
<keyword evidence="6" id="KW-0503">Monooxygenase</keyword>
<evidence type="ECO:0000256" key="4">
    <source>
        <dbReference type="SAM" id="SignalP"/>
    </source>
</evidence>
<dbReference type="Proteomes" id="UP001595993">
    <property type="component" value="Unassembled WGS sequence"/>
</dbReference>
<comment type="caution">
    <text evidence="6">The sequence shown here is derived from an EMBL/GenBank/DDBJ whole genome shotgun (WGS) entry which is preliminary data.</text>
</comment>